<feature type="transmembrane region" description="Helical" evidence="1">
    <location>
        <begin position="192"/>
        <end position="214"/>
    </location>
</feature>
<reference evidence="2" key="1">
    <citation type="submission" date="2023-03" db="EMBL/GenBank/DDBJ databases">
        <authorList>
            <person name="Steffen K."/>
            <person name="Cardenas P."/>
        </authorList>
    </citation>
    <scope>NUCLEOTIDE SEQUENCE</scope>
</reference>
<comment type="caution">
    <text evidence="2">The sequence shown here is derived from an EMBL/GenBank/DDBJ whole genome shotgun (WGS) entry which is preliminary data.</text>
</comment>
<keyword evidence="1" id="KW-0472">Membrane</keyword>
<dbReference type="AlphaFoldDB" id="A0AA35RV33"/>
<keyword evidence="1" id="KW-1133">Transmembrane helix</keyword>
<dbReference type="Proteomes" id="UP001174909">
    <property type="component" value="Unassembled WGS sequence"/>
</dbReference>
<feature type="transmembrane region" description="Helical" evidence="1">
    <location>
        <begin position="226"/>
        <end position="243"/>
    </location>
</feature>
<accession>A0AA35RV33</accession>
<gene>
    <name evidence="2" type="ORF">GBAR_LOCUS10420</name>
</gene>
<evidence type="ECO:0000313" key="3">
    <source>
        <dbReference type="Proteomes" id="UP001174909"/>
    </source>
</evidence>
<feature type="non-terminal residue" evidence="2">
    <location>
        <position position="1"/>
    </location>
</feature>
<proteinExistence type="predicted"/>
<feature type="transmembrane region" description="Helical" evidence="1">
    <location>
        <begin position="255"/>
        <end position="274"/>
    </location>
</feature>
<feature type="transmembrane region" description="Helical" evidence="1">
    <location>
        <begin position="164"/>
        <end position="186"/>
    </location>
</feature>
<evidence type="ECO:0000256" key="1">
    <source>
        <dbReference type="SAM" id="Phobius"/>
    </source>
</evidence>
<name>A0AA35RV33_GEOBA</name>
<dbReference type="EMBL" id="CASHTH010001590">
    <property type="protein sequence ID" value="CAI8017086.1"/>
    <property type="molecule type" value="Genomic_DNA"/>
</dbReference>
<feature type="transmembrane region" description="Helical" evidence="1">
    <location>
        <begin position="99"/>
        <end position="123"/>
    </location>
</feature>
<keyword evidence="1" id="KW-0812">Transmembrane</keyword>
<organism evidence="2 3">
    <name type="scientific">Geodia barretti</name>
    <name type="common">Barrett's horny sponge</name>
    <dbReference type="NCBI Taxonomy" id="519541"/>
    <lineage>
        <taxon>Eukaryota</taxon>
        <taxon>Metazoa</taxon>
        <taxon>Porifera</taxon>
        <taxon>Demospongiae</taxon>
        <taxon>Heteroscleromorpha</taxon>
        <taxon>Tetractinellida</taxon>
        <taxon>Astrophorina</taxon>
        <taxon>Geodiidae</taxon>
        <taxon>Geodia</taxon>
    </lineage>
</organism>
<evidence type="ECO:0000313" key="2">
    <source>
        <dbReference type="EMBL" id="CAI8017086.1"/>
    </source>
</evidence>
<protein>
    <submittedName>
        <fullName evidence="2">Uncharacterized protein</fullName>
    </submittedName>
</protein>
<keyword evidence="3" id="KW-1185">Reference proteome</keyword>
<sequence>NLHYLYSDGALCKKLQNYPFPLEALWIHLQKHTIQCWQCHNTYVFNIHFPIFYNSYTECEFTDPYSRIHFVSSTNKVARPHETVLYFDPTIIYGSHEHIVYIFIALVPCVFLVLIPALLLCVYPTRIYRRLSQLISARKQLAITAFAEALHNCFKDGLNGTRDYRALAGLIILVLPAEGLVTYITWKTFHNAGYSRDCTTGYLSFALSLVVAYVRPCKSTLANFSLSYHAFMIGVLSFESSRWMDLTVGTEGLELTLVVIPLISHILVFSWAVYTSVKYIRNHYVSCFRFCPCNNFCSGCVRAVNRFVRGGYQRLPDAAPLMGM</sequence>